<protein>
    <submittedName>
        <fullName evidence="1">Uncharacterized protein</fullName>
    </submittedName>
</protein>
<proteinExistence type="predicted"/>
<reference evidence="1" key="1">
    <citation type="journal article" date="2014" name="Int. J. Syst. Evol. Microbiol.">
        <title>Complete genome sequence of Corynebacterium casei LMG S-19264T (=DSM 44701T), isolated from a smear-ripened cheese.</title>
        <authorList>
            <consortium name="US DOE Joint Genome Institute (JGI-PGF)"/>
            <person name="Walter F."/>
            <person name="Albersmeier A."/>
            <person name="Kalinowski J."/>
            <person name="Ruckert C."/>
        </authorList>
    </citation>
    <scope>NUCLEOTIDE SEQUENCE</scope>
    <source>
        <strain evidence="1">CGMCC 1.12195</strain>
    </source>
</reference>
<organism evidence="1 2">
    <name type="scientific">Parapedobacter pyrenivorans</name>
    <dbReference type="NCBI Taxonomy" id="1305674"/>
    <lineage>
        <taxon>Bacteria</taxon>
        <taxon>Pseudomonadati</taxon>
        <taxon>Bacteroidota</taxon>
        <taxon>Sphingobacteriia</taxon>
        <taxon>Sphingobacteriales</taxon>
        <taxon>Sphingobacteriaceae</taxon>
        <taxon>Parapedobacter</taxon>
    </lineage>
</organism>
<sequence length="264" mass="28959">MIGRCLILLLISYESIAQTYTGPNYQAMGHTGTALQGIYSLTANPAGLTGLQRTEIGLNYQHHFLTTAITTQAALVGVPTRLGTFGLAVSRYGLKRAYDDTKAGFSFARQFGPRFSVGMMASYHQLYIPNYLYTFSLSVDMGVQYHFEQGSIIGFQYTNLGNTGYGVDAYGVIPSFMRIGLSYPLKEVIITADVAYQTARALGGHFGVEYRIGEILCLRGGVSINPMQQHAGFGVRWFRFVFDAAATFHPRLGTSPQIGVCYAF</sequence>
<evidence type="ECO:0000313" key="1">
    <source>
        <dbReference type="EMBL" id="GGG86278.1"/>
    </source>
</evidence>
<dbReference type="RefSeq" id="WP_188505702.1">
    <property type="nucleotide sequence ID" value="NZ_BMER01000001.1"/>
</dbReference>
<name>A0A917HQR0_9SPHI</name>
<comment type="caution">
    <text evidence="1">The sequence shown here is derived from an EMBL/GenBank/DDBJ whole genome shotgun (WGS) entry which is preliminary data.</text>
</comment>
<accession>A0A917HQR0</accession>
<gene>
    <name evidence="1" type="ORF">GCM10007415_19740</name>
</gene>
<reference evidence="1" key="2">
    <citation type="submission" date="2020-09" db="EMBL/GenBank/DDBJ databases">
        <authorList>
            <person name="Sun Q."/>
            <person name="Zhou Y."/>
        </authorList>
    </citation>
    <scope>NUCLEOTIDE SEQUENCE</scope>
    <source>
        <strain evidence="1">CGMCC 1.12195</strain>
    </source>
</reference>
<dbReference type="SUPFAM" id="SSF56935">
    <property type="entry name" value="Porins"/>
    <property type="match status" value="1"/>
</dbReference>
<dbReference type="AlphaFoldDB" id="A0A917HQR0"/>
<evidence type="ECO:0000313" key="2">
    <source>
        <dbReference type="Proteomes" id="UP000660862"/>
    </source>
</evidence>
<dbReference type="Gene3D" id="2.40.160.60">
    <property type="entry name" value="Outer membrane protein transport protein (OMPP1/FadL/TodX)"/>
    <property type="match status" value="1"/>
</dbReference>
<dbReference type="EMBL" id="BMER01000001">
    <property type="protein sequence ID" value="GGG86278.1"/>
    <property type="molecule type" value="Genomic_DNA"/>
</dbReference>
<keyword evidence="2" id="KW-1185">Reference proteome</keyword>
<dbReference type="Proteomes" id="UP000660862">
    <property type="component" value="Unassembled WGS sequence"/>
</dbReference>